<dbReference type="EMBL" id="LR877162">
    <property type="protein sequence ID" value="CAD2220604.1"/>
    <property type="molecule type" value="Genomic_DNA"/>
</dbReference>
<dbReference type="AlphaFoldDB" id="A0A7G2CNS6"/>
<gene>
    <name evidence="1" type="ORF">ADEAN_000812600</name>
</gene>
<dbReference type="VEuPathDB" id="TriTrypDB:ADEAN_000812600"/>
<reference evidence="1 2" key="1">
    <citation type="submission" date="2020-08" db="EMBL/GenBank/DDBJ databases">
        <authorList>
            <person name="Newling K."/>
            <person name="Davey J."/>
            <person name="Forrester S."/>
        </authorList>
    </citation>
    <scope>NUCLEOTIDE SEQUENCE [LARGE SCALE GENOMIC DNA]</scope>
    <source>
        <strain evidence="2">Crithidia deanei Carvalho (ATCC PRA-265)</strain>
    </source>
</reference>
<evidence type="ECO:0000313" key="2">
    <source>
        <dbReference type="Proteomes" id="UP000515908"/>
    </source>
</evidence>
<keyword evidence="2" id="KW-1185">Reference proteome</keyword>
<name>A0A7G2CNS6_9TRYP</name>
<sequence>MREATLKEALKKVSNDAAKIVSQRNALLEREQAMQETLTTDFLKFFEKERDRMEKMFFVELSSMTSNFTRLVKEQRLFSSPEKQKYERELSIVEKSTTTK</sequence>
<organism evidence="1 2">
    <name type="scientific">Angomonas deanei</name>
    <dbReference type="NCBI Taxonomy" id="59799"/>
    <lineage>
        <taxon>Eukaryota</taxon>
        <taxon>Discoba</taxon>
        <taxon>Euglenozoa</taxon>
        <taxon>Kinetoplastea</taxon>
        <taxon>Metakinetoplastina</taxon>
        <taxon>Trypanosomatida</taxon>
        <taxon>Trypanosomatidae</taxon>
        <taxon>Strigomonadinae</taxon>
        <taxon>Angomonas</taxon>
    </lineage>
</organism>
<dbReference type="OrthoDB" id="267838at2759"/>
<proteinExistence type="predicted"/>
<evidence type="ECO:0000313" key="1">
    <source>
        <dbReference type="EMBL" id="CAD2220604.1"/>
    </source>
</evidence>
<dbReference type="Proteomes" id="UP000515908">
    <property type="component" value="Chromosome 18"/>
</dbReference>
<accession>A0A7G2CNS6</accession>
<protein>
    <submittedName>
        <fullName evidence="1">Uncharacterized protein</fullName>
    </submittedName>
</protein>